<reference evidence="1 2" key="1">
    <citation type="submission" date="2019-03" db="EMBL/GenBank/DDBJ databases">
        <title>First draft genome of Liparis tanakae, snailfish: a comprehensive survey of snailfish specific genes.</title>
        <authorList>
            <person name="Kim W."/>
            <person name="Song I."/>
            <person name="Jeong J.-H."/>
            <person name="Kim D."/>
            <person name="Kim S."/>
            <person name="Ryu S."/>
            <person name="Song J.Y."/>
            <person name="Lee S.K."/>
        </authorList>
    </citation>
    <scope>NUCLEOTIDE SEQUENCE [LARGE SCALE GENOMIC DNA]</scope>
    <source>
        <tissue evidence="1">Muscle</tissue>
    </source>
</reference>
<dbReference type="AlphaFoldDB" id="A0A4Z2H6X4"/>
<comment type="caution">
    <text evidence="1">The sequence shown here is derived from an EMBL/GenBank/DDBJ whole genome shotgun (WGS) entry which is preliminary data.</text>
</comment>
<proteinExistence type="predicted"/>
<evidence type="ECO:0000313" key="1">
    <source>
        <dbReference type="EMBL" id="TNN60773.1"/>
    </source>
</evidence>
<protein>
    <submittedName>
        <fullName evidence="1">Uncharacterized protein</fullName>
    </submittedName>
</protein>
<name>A0A4Z2H6X4_9TELE</name>
<dbReference type="Proteomes" id="UP000314294">
    <property type="component" value="Unassembled WGS sequence"/>
</dbReference>
<gene>
    <name evidence="1" type="ORF">EYF80_029017</name>
</gene>
<keyword evidence="2" id="KW-1185">Reference proteome</keyword>
<dbReference type="EMBL" id="SRLO01000328">
    <property type="protein sequence ID" value="TNN60773.1"/>
    <property type="molecule type" value="Genomic_DNA"/>
</dbReference>
<sequence length="75" mass="8572">MKLSNTTLRNNPLRDRVTLDLLHPGSTPPWIYSILDLLHPGSTPSWIYSTLDLLHPGSTPSWTYSILQRRQTDTN</sequence>
<evidence type="ECO:0000313" key="2">
    <source>
        <dbReference type="Proteomes" id="UP000314294"/>
    </source>
</evidence>
<organism evidence="1 2">
    <name type="scientific">Liparis tanakae</name>
    <name type="common">Tanaka's snailfish</name>
    <dbReference type="NCBI Taxonomy" id="230148"/>
    <lineage>
        <taxon>Eukaryota</taxon>
        <taxon>Metazoa</taxon>
        <taxon>Chordata</taxon>
        <taxon>Craniata</taxon>
        <taxon>Vertebrata</taxon>
        <taxon>Euteleostomi</taxon>
        <taxon>Actinopterygii</taxon>
        <taxon>Neopterygii</taxon>
        <taxon>Teleostei</taxon>
        <taxon>Neoteleostei</taxon>
        <taxon>Acanthomorphata</taxon>
        <taxon>Eupercaria</taxon>
        <taxon>Perciformes</taxon>
        <taxon>Cottioidei</taxon>
        <taxon>Cottales</taxon>
        <taxon>Liparidae</taxon>
        <taxon>Liparis</taxon>
    </lineage>
</organism>
<accession>A0A4Z2H6X4</accession>